<proteinExistence type="predicted"/>
<dbReference type="RefSeq" id="WP_262309832.1">
    <property type="nucleotide sequence ID" value="NZ_CP106679.1"/>
</dbReference>
<keyword evidence="4" id="KW-1185">Reference proteome</keyword>
<feature type="chain" id="PRO_5045936502" description="Lipoprotein" evidence="2">
    <location>
        <begin position="22"/>
        <end position="55"/>
    </location>
</feature>
<evidence type="ECO:0000313" key="3">
    <source>
        <dbReference type="EMBL" id="UXP32397.1"/>
    </source>
</evidence>
<feature type="signal peptide" evidence="2">
    <location>
        <begin position="1"/>
        <end position="21"/>
    </location>
</feature>
<evidence type="ECO:0008006" key="5">
    <source>
        <dbReference type="Google" id="ProtNLM"/>
    </source>
</evidence>
<feature type="region of interest" description="Disordered" evidence="1">
    <location>
        <begin position="33"/>
        <end position="55"/>
    </location>
</feature>
<keyword evidence="2" id="KW-0732">Signal</keyword>
<name>A0ABY6CPH9_9BACT</name>
<evidence type="ECO:0000256" key="2">
    <source>
        <dbReference type="SAM" id="SignalP"/>
    </source>
</evidence>
<organism evidence="3 4">
    <name type="scientific">Reichenbachiella agarivorans</name>
    <dbReference type="NCBI Taxonomy" id="2979464"/>
    <lineage>
        <taxon>Bacteria</taxon>
        <taxon>Pseudomonadati</taxon>
        <taxon>Bacteroidota</taxon>
        <taxon>Cytophagia</taxon>
        <taxon>Cytophagales</taxon>
        <taxon>Reichenbachiellaceae</taxon>
        <taxon>Reichenbachiella</taxon>
    </lineage>
</organism>
<dbReference type="Proteomes" id="UP001065174">
    <property type="component" value="Chromosome"/>
</dbReference>
<dbReference type="PROSITE" id="PS51257">
    <property type="entry name" value="PROKAR_LIPOPROTEIN"/>
    <property type="match status" value="1"/>
</dbReference>
<evidence type="ECO:0000313" key="4">
    <source>
        <dbReference type="Proteomes" id="UP001065174"/>
    </source>
</evidence>
<sequence>MKLIKAVLVVFTILTLASACSQEEDLVFPSIDTKEATGGASGDRDNGKTPPVPSN</sequence>
<accession>A0ABY6CPH9</accession>
<gene>
    <name evidence="3" type="ORF">N6H18_00210</name>
</gene>
<reference evidence="3" key="1">
    <citation type="submission" date="2022-09" db="EMBL/GenBank/DDBJ databases">
        <title>Comparative genomics and taxonomic characterization of three novel marine species of genus Reichenbachiella exhibiting antioxidant and polysaccharide degradation activities.</title>
        <authorList>
            <person name="Muhammad N."/>
            <person name="Lee Y.-J."/>
            <person name="Ko J."/>
            <person name="Kim S.-G."/>
        </authorList>
    </citation>
    <scope>NUCLEOTIDE SEQUENCE</scope>
    <source>
        <strain evidence="3">BKB1-1</strain>
    </source>
</reference>
<evidence type="ECO:0000256" key="1">
    <source>
        <dbReference type="SAM" id="MobiDB-lite"/>
    </source>
</evidence>
<dbReference type="EMBL" id="CP106679">
    <property type="protein sequence ID" value="UXP32397.1"/>
    <property type="molecule type" value="Genomic_DNA"/>
</dbReference>
<protein>
    <recommendedName>
        <fullName evidence="5">Lipoprotein</fullName>
    </recommendedName>
</protein>